<dbReference type="EMBL" id="JAAIWM010000009">
    <property type="protein sequence ID" value="NEY73721.1"/>
    <property type="molecule type" value="Genomic_DNA"/>
</dbReference>
<comment type="caution">
    <text evidence="1">The sequence shown here is derived from an EMBL/GenBank/DDBJ whole genome shotgun (WGS) entry which is preliminary data.</text>
</comment>
<dbReference type="Pfam" id="PF13618">
    <property type="entry name" value="Gluconate_2-dh3"/>
    <property type="match status" value="1"/>
</dbReference>
<dbReference type="Proteomes" id="UP000481043">
    <property type="component" value="Unassembled WGS sequence"/>
</dbReference>
<protein>
    <recommendedName>
        <fullName evidence="3">Gluconate 2-dehydrogenase subunit 3 family protein</fullName>
    </recommendedName>
</protein>
<name>A0A6M0QBF0_9BACI</name>
<dbReference type="RefSeq" id="WP_163181532.1">
    <property type="nucleotide sequence ID" value="NZ_JAAIWM010000009.1"/>
</dbReference>
<sequence length="196" mass="22905">MSHPKQTYYKDYNVMSEWDEWDPTTQSVLQHRLSRSETSFFRENEKDVLLSLIPILFPSHLGDVSINVIAIFDQRCQTMTGFVKGISIRKIDVIKTGLESVMQQSFDQYQMPFSTLENTTQKQIVQDLEKNVGYKNCWQHVSPRLFFKTLMEELLPINYSDPALWSKIGYGGPAYPRGYYAFGPNQFDKWEAKVHE</sequence>
<keyword evidence="2" id="KW-1185">Reference proteome</keyword>
<dbReference type="AlphaFoldDB" id="A0A6M0QBF0"/>
<evidence type="ECO:0000313" key="1">
    <source>
        <dbReference type="EMBL" id="NEY73721.1"/>
    </source>
</evidence>
<evidence type="ECO:0008006" key="3">
    <source>
        <dbReference type="Google" id="ProtNLM"/>
    </source>
</evidence>
<reference evidence="1 2" key="1">
    <citation type="submission" date="2020-02" db="EMBL/GenBank/DDBJ databases">
        <title>Bacillus aquiflavi sp. nov., isolated from yellow water of strong flavor Chinese baijiu in Yibin region of China.</title>
        <authorList>
            <person name="Xie J."/>
        </authorList>
    </citation>
    <scope>NUCLEOTIDE SEQUENCE [LARGE SCALE GENOMIC DNA]</scope>
    <source>
        <strain evidence="1 2">SA4</strain>
    </source>
</reference>
<dbReference type="InterPro" id="IPR027056">
    <property type="entry name" value="Gluconate_2DH_su3"/>
</dbReference>
<organism evidence="1 2">
    <name type="scientific">Bacillus mesophilus</name>
    <dbReference type="NCBI Taxonomy" id="1808955"/>
    <lineage>
        <taxon>Bacteria</taxon>
        <taxon>Bacillati</taxon>
        <taxon>Bacillota</taxon>
        <taxon>Bacilli</taxon>
        <taxon>Bacillales</taxon>
        <taxon>Bacillaceae</taxon>
        <taxon>Bacillus</taxon>
    </lineage>
</organism>
<evidence type="ECO:0000313" key="2">
    <source>
        <dbReference type="Proteomes" id="UP000481043"/>
    </source>
</evidence>
<gene>
    <name evidence="1" type="ORF">G4D63_18565</name>
</gene>
<accession>A0A6M0QBF0</accession>
<proteinExistence type="predicted"/>